<name>A0A9P4NYI7_9PEZI</name>
<evidence type="ECO:0000313" key="2">
    <source>
        <dbReference type="Proteomes" id="UP000800235"/>
    </source>
</evidence>
<gene>
    <name evidence="1" type="ORF">EJ08DRAFT_21394</name>
</gene>
<sequence length="270" mass="30609">MALDIKKKKTQTTPLSLFDCIQIARGSITKPFRFLDLPQELRDTVYNEIFLDVRNNGVVVVEASKALPFLRVSNQIYHESKPLLLDLIKKFHMGVVFPTEKVPERAMPLLSNCPRLAITAPYTLDFGFLNNLPELQDLQLILYRHKNAKWTDCAMRQSFVARSVRGSAIDQGFKDGTETLRKVTVLNSASVQFWYNNYSTEEIMRLFGGLGKSLGEVMTGQMVIKDGSVEDVELNFYISRCCKRTGLLGKLTDARLEDPHSTSPTRRGKI</sequence>
<keyword evidence="2" id="KW-1185">Reference proteome</keyword>
<accession>A0A9P4NYI7</accession>
<organism evidence="1 2">
    <name type="scientific">Tothia fuscella</name>
    <dbReference type="NCBI Taxonomy" id="1048955"/>
    <lineage>
        <taxon>Eukaryota</taxon>
        <taxon>Fungi</taxon>
        <taxon>Dikarya</taxon>
        <taxon>Ascomycota</taxon>
        <taxon>Pezizomycotina</taxon>
        <taxon>Dothideomycetes</taxon>
        <taxon>Pleosporomycetidae</taxon>
        <taxon>Venturiales</taxon>
        <taxon>Cylindrosympodiaceae</taxon>
        <taxon>Tothia</taxon>
    </lineage>
</organism>
<dbReference type="EMBL" id="MU007018">
    <property type="protein sequence ID" value="KAF2434022.1"/>
    <property type="molecule type" value="Genomic_DNA"/>
</dbReference>
<dbReference type="Proteomes" id="UP000800235">
    <property type="component" value="Unassembled WGS sequence"/>
</dbReference>
<protein>
    <submittedName>
        <fullName evidence="1">Uncharacterized protein</fullName>
    </submittedName>
</protein>
<dbReference type="AlphaFoldDB" id="A0A9P4NYI7"/>
<dbReference type="OrthoDB" id="5314997at2759"/>
<proteinExistence type="predicted"/>
<reference evidence="1" key="1">
    <citation type="journal article" date="2020" name="Stud. Mycol.">
        <title>101 Dothideomycetes genomes: a test case for predicting lifestyles and emergence of pathogens.</title>
        <authorList>
            <person name="Haridas S."/>
            <person name="Albert R."/>
            <person name="Binder M."/>
            <person name="Bloem J."/>
            <person name="Labutti K."/>
            <person name="Salamov A."/>
            <person name="Andreopoulos B."/>
            <person name="Baker S."/>
            <person name="Barry K."/>
            <person name="Bills G."/>
            <person name="Bluhm B."/>
            <person name="Cannon C."/>
            <person name="Castanera R."/>
            <person name="Culley D."/>
            <person name="Daum C."/>
            <person name="Ezra D."/>
            <person name="Gonzalez J."/>
            <person name="Henrissat B."/>
            <person name="Kuo A."/>
            <person name="Liang C."/>
            <person name="Lipzen A."/>
            <person name="Lutzoni F."/>
            <person name="Magnuson J."/>
            <person name="Mondo S."/>
            <person name="Nolan M."/>
            <person name="Ohm R."/>
            <person name="Pangilinan J."/>
            <person name="Park H.-J."/>
            <person name="Ramirez L."/>
            <person name="Alfaro M."/>
            <person name="Sun H."/>
            <person name="Tritt A."/>
            <person name="Yoshinaga Y."/>
            <person name="Zwiers L.-H."/>
            <person name="Turgeon B."/>
            <person name="Goodwin S."/>
            <person name="Spatafora J."/>
            <person name="Crous P."/>
            <person name="Grigoriev I."/>
        </authorList>
    </citation>
    <scope>NUCLEOTIDE SEQUENCE</scope>
    <source>
        <strain evidence="1">CBS 130266</strain>
    </source>
</reference>
<evidence type="ECO:0000313" key="1">
    <source>
        <dbReference type="EMBL" id="KAF2434022.1"/>
    </source>
</evidence>
<comment type="caution">
    <text evidence="1">The sequence shown here is derived from an EMBL/GenBank/DDBJ whole genome shotgun (WGS) entry which is preliminary data.</text>
</comment>